<dbReference type="Pfam" id="PF10065">
    <property type="entry name" value="DUF2303"/>
    <property type="match status" value="1"/>
</dbReference>
<proteinExistence type="predicted"/>
<dbReference type="Proteomes" id="UP000644140">
    <property type="component" value="Chromosome"/>
</dbReference>
<dbReference type="InterPro" id="IPR019276">
    <property type="entry name" value="DUF2303"/>
</dbReference>
<organism evidence="1 2">
    <name type="scientific">Acinetobacter bereziniae</name>
    <name type="common">Acinetobacter genomosp. 10</name>
    <dbReference type="NCBI Taxonomy" id="106648"/>
    <lineage>
        <taxon>Bacteria</taxon>
        <taxon>Pseudomonadati</taxon>
        <taxon>Pseudomonadota</taxon>
        <taxon>Gammaproteobacteria</taxon>
        <taxon>Moraxellales</taxon>
        <taxon>Moraxellaceae</taxon>
        <taxon>Acinetobacter</taxon>
    </lineage>
</organism>
<reference evidence="1" key="1">
    <citation type="submission" date="2022-02" db="EMBL/GenBank/DDBJ databases">
        <title>Characterization of Tn125 harboring carbapenem-resistant Acinetobacter bereziniae clinical isolates.</title>
        <authorList>
            <person name="Wong N.-K."/>
            <person name="Pan Q."/>
        </authorList>
    </citation>
    <scope>NUCLEOTIDE SEQUENCE</scope>
    <source>
        <strain evidence="1">GD03393</strain>
    </source>
</reference>
<accession>A0A8I1DHB1</accession>
<name>A0A8I1DHB1_ACIBZ</name>
<sequence length="285" mass="31375">MENTEAKAIATLGNPVKELARGDLIALSSEYKLADLEQFLHGRNRARGVLKTPSFDDFKTYVVGHSEKNNAPTACSSVAEPPRAEPQTALVFVDHKNVAATAILNFIQGDFAQGHCDHKAVLKLEPTVVWEKLNQIKDNKFDQKRFATLLEDFAGVFVAITANGEEISNGEALNAVRNMKVDVSSKSDSQVNNTSESRSVLENVEASTTVGKLPAYFEIKDSAYIGLDEKTIKLRLIVNGSDGSPVFALQIVKEELLRNEIIQEFKNKVIELLPDNEVRIGTFEA</sequence>
<evidence type="ECO:0000313" key="2">
    <source>
        <dbReference type="Proteomes" id="UP000644140"/>
    </source>
</evidence>
<dbReference type="EMBL" id="CP092085">
    <property type="protein sequence ID" value="UUN99182.1"/>
    <property type="molecule type" value="Genomic_DNA"/>
</dbReference>
<protein>
    <submittedName>
        <fullName evidence="1">YfdQ family protein</fullName>
    </submittedName>
</protein>
<evidence type="ECO:0000313" key="1">
    <source>
        <dbReference type="EMBL" id="UUN99182.1"/>
    </source>
</evidence>
<dbReference type="RefSeq" id="WP_198114503.1">
    <property type="nucleotide sequence ID" value="NZ_CP092085.1"/>
</dbReference>
<dbReference type="AlphaFoldDB" id="A0A8I1DHB1"/>
<gene>
    <name evidence="1" type="ORF">I9054_006955</name>
</gene>